<dbReference type="PANTHER" id="PTHR37331">
    <property type="entry name" value="YALI0F11671P"/>
    <property type="match status" value="1"/>
</dbReference>
<accession>M9LZY0</accession>
<name>M9LZY0_PSEA3</name>
<dbReference type="Proteomes" id="UP000011976">
    <property type="component" value="Unassembled WGS sequence"/>
</dbReference>
<evidence type="ECO:0000313" key="3">
    <source>
        <dbReference type="Proteomes" id="UP000011976"/>
    </source>
</evidence>
<dbReference type="STRING" id="1151754.M9LZY0"/>
<feature type="region of interest" description="Disordered" evidence="1">
    <location>
        <begin position="129"/>
        <end position="162"/>
    </location>
</feature>
<dbReference type="OrthoDB" id="5397701at2759"/>
<dbReference type="EMBL" id="DF196788">
    <property type="protein sequence ID" value="GAC76684.1"/>
    <property type="molecule type" value="Genomic_DNA"/>
</dbReference>
<sequence>MCACNWSRKLREVEGDSDFKASTILTYSNVDRGADAASDESLLYVVPRWSFAPSKPSTSPLVTATASMVAAITSRAAARVTPRLRGALADSHIGSRVMISTRIPANQVGRASSSKVAVAPKHRAPGFCNTIPKATRSFSSSSSRQGSSSGRTTVKDPEPQTGLYYHPTEISVARGPGEAAETVEGWAVSFLSQPSANDDAAIAFILPTTSSSSQDSEPADFVRANPDRIRINPAGWKIMHDVLKNEVVPNDDLLKFEASTRESGWAHLTDLRHPLMPGRIATPENIIASVAFTDGTLKVDSYEINNSYRLVTGYEGPIQMADSWIEKLRSRFKKL</sequence>
<gene>
    <name evidence="2" type="ORF">PANT_22c00156</name>
</gene>
<reference evidence="3" key="1">
    <citation type="journal article" date="2013" name="Genome Announc.">
        <title>Genome sequence of the basidiomycetous yeast Pseudozyma antarctica T-34, a producer of the glycolipid biosurfactants mannosylerythritol lipids.</title>
        <authorList>
            <person name="Morita T."/>
            <person name="Koike H."/>
            <person name="Koyama Y."/>
            <person name="Hagiwara H."/>
            <person name="Ito E."/>
            <person name="Fukuoka T."/>
            <person name="Imura T."/>
            <person name="Machida M."/>
            <person name="Kitamoto D."/>
        </authorList>
    </citation>
    <scope>NUCLEOTIDE SEQUENCE [LARGE SCALE GENOMIC DNA]</scope>
    <source>
        <strain evidence="3">T-34</strain>
    </source>
</reference>
<proteinExistence type="predicted"/>
<feature type="compositionally biased region" description="Low complexity" evidence="1">
    <location>
        <begin position="135"/>
        <end position="152"/>
    </location>
</feature>
<protein>
    <submittedName>
        <fullName evidence="2">Uncharacterized protein</fullName>
    </submittedName>
</protein>
<evidence type="ECO:0000256" key="1">
    <source>
        <dbReference type="SAM" id="MobiDB-lite"/>
    </source>
</evidence>
<dbReference type="AlphaFoldDB" id="M9LZY0"/>
<evidence type="ECO:0000313" key="2">
    <source>
        <dbReference type="EMBL" id="GAC76684.1"/>
    </source>
</evidence>
<dbReference type="PANTHER" id="PTHR37331:SF1">
    <property type="entry name" value="YALI0F11671P"/>
    <property type="match status" value="1"/>
</dbReference>
<organism evidence="2 3">
    <name type="scientific">Pseudozyma antarctica (strain T-34)</name>
    <name type="common">Yeast</name>
    <name type="synonym">Candida antarctica</name>
    <dbReference type="NCBI Taxonomy" id="1151754"/>
    <lineage>
        <taxon>Eukaryota</taxon>
        <taxon>Fungi</taxon>
        <taxon>Dikarya</taxon>
        <taxon>Basidiomycota</taxon>
        <taxon>Ustilaginomycotina</taxon>
        <taxon>Ustilaginomycetes</taxon>
        <taxon>Ustilaginales</taxon>
        <taxon>Ustilaginaceae</taxon>
        <taxon>Moesziomyces</taxon>
    </lineage>
</organism>